<dbReference type="STRING" id="574349.SAMN05443545_105295"/>
<dbReference type="GO" id="GO:0009378">
    <property type="term" value="F:four-way junction helicase activity"/>
    <property type="evidence" value="ECO:0007669"/>
    <property type="project" value="InterPro"/>
</dbReference>
<dbReference type="Pfam" id="PF07499">
    <property type="entry name" value="RuvA_C"/>
    <property type="match status" value="1"/>
</dbReference>
<comment type="similarity">
    <text evidence="6">Belongs to the RuvA family.</text>
</comment>
<keyword evidence="10" id="KW-1185">Reference proteome</keyword>
<dbReference type="InterPro" id="IPR012340">
    <property type="entry name" value="NA-bd_OB-fold"/>
</dbReference>
<feature type="region of interest" description="Disordered" evidence="7">
    <location>
        <begin position="134"/>
        <end position="157"/>
    </location>
</feature>
<sequence length="204" mass="22404">MIGRLYGTLIDKQPPWLMLDVGGVGYEIEASMNTFMALPGTGETTQLFTHLSVREDAHLLFGFARERERELFRALIKVNGVGPKLALAILSGMDEEAFMRCVMEDDIKALTRLPGVGRKTAERLVIEMRDRFPQWQSQTPTSSSVAGELGASENRHPDTMADAESALVSLGYKPAEATRMLSGLDETQSTEALIKSALTRKLSG</sequence>
<dbReference type="GO" id="GO:0005737">
    <property type="term" value="C:cytoplasm"/>
    <property type="evidence" value="ECO:0007669"/>
    <property type="project" value="UniProtKB-SubCell"/>
</dbReference>
<dbReference type="HAMAP" id="MF_00031">
    <property type="entry name" value="DNA_HJ_migration_RuvA"/>
    <property type="match status" value="1"/>
</dbReference>
<dbReference type="GO" id="GO:0006281">
    <property type="term" value="P:DNA repair"/>
    <property type="evidence" value="ECO:0007669"/>
    <property type="project" value="UniProtKB-UniRule"/>
</dbReference>
<dbReference type="EMBL" id="FNNI01000005">
    <property type="protein sequence ID" value="SDX44216.1"/>
    <property type="molecule type" value="Genomic_DNA"/>
</dbReference>
<dbReference type="Pfam" id="PF14520">
    <property type="entry name" value="HHH_5"/>
    <property type="match status" value="1"/>
</dbReference>
<keyword evidence="9" id="KW-0547">Nucleotide-binding</keyword>
<dbReference type="SUPFAM" id="SSF46929">
    <property type="entry name" value="DNA helicase RuvA subunit, C-terminal domain"/>
    <property type="match status" value="1"/>
</dbReference>
<evidence type="ECO:0000259" key="8">
    <source>
        <dbReference type="SMART" id="SM00278"/>
    </source>
</evidence>
<proteinExistence type="inferred from homology"/>
<keyword evidence="9" id="KW-0067">ATP-binding</keyword>
<dbReference type="SUPFAM" id="SSF50249">
    <property type="entry name" value="Nucleic acid-binding proteins"/>
    <property type="match status" value="1"/>
</dbReference>
<gene>
    <name evidence="6" type="primary">ruvA</name>
    <name evidence="9" type="ORF">SAMN05443545_105295</name>
</gene>
<evidence type="ECO:0000256" key="6">
    <source>
        <dbReference type="HAMAP-Rule" id="MF_00031"/>
    </source>
</evidence>
<dbReference type="InterPro" id="IPR003583">
    <property type="entry name" value="Hlx-hairpin-Hlx_DNA-bd_motif"/>
</dbReference>
<dbReference type="SMART" id="SM00278">
    <property type="entry name" value="HhH1"/>
    <property type="match status" value="2"/>
</dbReference>
<dbReference type="Proteomes" id="UP000198500">
    <property type="component" value="Unassembled WGS sequence"/>
</dbReference>
<organism evidence="9 10">
    <name type="scientific">Aidingimonas halophila</name>
    <dbReference type="NCBI Taxonomy" id="574349"/>
    <lineage>
        <taxon>Bacteria</taxon>
        <taxon>Pseudomonadati</taxon>
        <taxon>Pseudomonadota</taxon>
        <taxon>Gammaproteobacteria</taxon>
        <taxon>Oceanospirillales</taxon>
        <taxon>Halomonadaceae</taxon>
        <taxon>Aidingimonas</taxon>
    </lineage>
</organism>
<keyword evidence="1 6" id="KW-0963">Cytoplasm</keyword>
<dbReference type="Gene3D" id="2.40.50.140">
    <property type="entry name" value="Nucleic acid-binding proteins"/>
    <property type="match status" value="1"/>
</dbReference>
<dbReference type="GO" id="GO:0009379">
    <property type="term" value="C:Holliday junction helicase complex"/>
    <property type="evidence" value="ECO:0007669"/>
    <property type="project" value="InterPro"/>
</dbReference>
<dbReference type="InterPro" id="IPR011114">
    <property type="entry name" value="RuvA_C"/>
</dbReference>
<dbReference type="AlphaFoldDB" id="A0A1H3BQR8"/>
<dbReference type="GO" id="GO:0048476">
    <property type="term" value="C:Holliday junction resolvase complex"/>
    <property type="evidence" value="ECO:0007669"/>
    <property type="project" value="UniProtKB-UniRule"/>
</dbReference>
<dbReference type="SUPFAM" id="SSF47781">
    <property type="entry name" value="RuvA domain 2-like"/>
    <property type="match status" value="1"/>
</dbReference>
<comment type="caution">
    <text evidence="6">Lacks conserved residue(s) required for the propagation of feature annotation.</text>
</comment>
<dbReference type="InterPro" id="IPR010994">
    <property type="entry name" value="RuvA_2-like"/>
</dbReference>
<dbReference type="InterPro" id="IPR013849">
    <property type="entry name" value="DNA_helicase_Holl-junc_RuvA_I"/>
</dbReference>
<evidence type="ECO:0000256" key="5">
    <source>
        <dbReference type="ARBA" id="ARBA00023204"/>
    </source>
</evidence>
<dbReference type="RefSeq" id="WP_092569813.1">
    <property type="nucleotide sequence ID" value="NZ_BMXH01000003.1"/>
</dbReference>
<evidence type="ECO:0000256" key="3">
    <source>
        <dbReference type="ARBA" id="ARBA00023125"/>
    </source>
</evidence>
<dbReference type="GO" id="GO:0000400">
    <property type="term" value="F:four-way junction DNA binding"/>
    <property type="evidence" value="ECO:0007669"/>
    <property type="project" value="UniProtKB-UniRule"/>
</dbReference>
<evidence type="ECO:0000256" key="2">
    <source>
        <dbReference type="ARBA" id="ARBA00022763"/>
    </source>
</evidence>
<dbReference type="Gene3D" id="1.10.8.10">
    <property type="entry name" value="DNA helicase RuvA subunit, C-terminal domain"/>
    <property type="match status" value="1"/>
</dbReference>
<dbReference type="InterPro" id="IPR000085">
    <property type="entry name" value="RuvA"/>
</dbReference>
<keyword evidence="9" id="KW-0347">Helicase</keyword>
<reference evidence="9 10" key="1">
    <citation type="submission" date="2016-10" db="EMBL/GenBank/DDBJ databases">
        <authorList>
            <person name="de Groot N.N."/>
        </authorList>
    </citation>
    <scope>NUCLEOTIDE SEQUENCE [LARGE SCALE GENOMIC DNA]</scope>
    <source>
        <strain evidence="9 10">DSM 19219</strain>
    </source>
</reference>
<keyword evidence="3 6" id="KW-0238">DNA-binding</keyword>
<evidence type="ECO:0000256" key="7">
    <source>
        <dbReference type="SAM" id="MobiDB-lite"/>
    </source>
</evidence>
<feature type="compositionally biased region" description="Low complexity" evidence="7">
    <location>
        <begin position="134"/>
        <end position="144"/>
    </location>
</feature>
<keyword evidence="2 6" id="KW-0227">DNA damage</keyword>
<name>A0A1H3BQR8_9GAMM</name>
<feature type="domain" description="Helix-hairpin-helix DNA-binding motif class 1" evidence="8">
    <location>
        <begin position="73"/>
        <end position="92"/>
    </location>
</feature>
<comment type="function">
    <text evidence="6">The RuvA-RuvB-RuvC complex processes Holliday junction (HJ) DNA during genetic recombination and DNA repair, while the RuvA-RuvB complex plays an important role in the rescue of blocked DNA replication forks via replication fork reversal (RFR). RuvA specifically binds to HJ cruciform DNA, conferring on it an open structure. The RuvB hexamer acts as an ATP-dependent pump, pulling dsDNA into and through the RuvAB complex. HJ branch migration allows RuvC to scan DNA until it finds its consensus sequence, where it cleaves and resolves the cruciform DNA.</text>
</comment>
<feature type="region of interest" description="Domain III" evidence="6">
    <location>
        <begin position="155"/>
        <end position="204"/>
    </location>
</feature>
<comment type="subunit">
    <text evidence="6">Homotetramer. Forms an RuvA(8)-RuvB(12)-Holliday junction (HJ) complex. HJ DNA is sandwiched between 2 RuvA tetramers; dsDNA enters through RuvA and exits via RuvB. An RuvB hexamer assembles on each DNA strand where it exits the tetramer. Each RuvB hexamer is contacted by two RuvA subunits (via domain III) on 2 adjacent RuvB subunits; this complex drives branch migration. In the full resolvosome a probable DNA-RuvA(4)-RuvB(12)-RuvC(2) complex forms which resolves the HJ.</text>
</comment>
<dbReference type="GO" id="GO:0005524">
    <property type="term" value="F:ATP binding"/>
    <property type="evidence" value="ECO:0007669"/>
    <property type="project" value="InterPro"/>
</dbReference>
<comment type="subcellular location">
    <subcellularLocation>
        <location evidence="6">Cytoplasm</location>
    </subcellularLocation>
</comment>
<accession>A0A1H3BQR8</accession>
<dbReference type="InterPro" id="IPR036267">
    <property type="entry name" value="RuvA_C_sf"/>
</dbReference>
<evidence type="ECO:0000256" key="1">
    <source>
        <dbReference type="ARBA" id="ARBA00022490"/>
    </source>
</evidence>
<feature type="region of interest" description="Domain I" evidence="6">
    <location>
        <begin position="1"/>
        <end position="64"/>
    </location>
</feature>
<dbReference type="GO" id="GO:0006310">
    <property type="term" value="P:DNA recombination"/>
    <property type="evidence" value="ECO:0007669"/>
    <property type="project" value="UniProtKB-UniRule"/>
</dbReference>
<evidence type="ECO:0000256" key="4">
    <source>
        <dbReference type="ARBA" id="ARBA00023172"/>
    </source>
</evidence>
<dbReference type="Gene3D" id="1.10.150.20">
    <property type="entry name" value="5' to 3' exonuclease, C-terminal subdomain"/>
    <property type="match status" value="1"/>
</dbReference>
<dbReference type="Pfam" id="PF01330">
    <property type="entry name" value="RuvA_N"/>
    <property type="match status" value="1"/>
</dbReference>
<feature type="domain" description="Helix-hairpin-helix DNA-binding motif class 1" evidence="8">
    <location>
        <begin position="108"/>
        <end position="127"/>
    </location>
</feature>
<keyword evidence="4 6" id="KW-0233">DNA recombination</keyword>
<evidence type="ECO:0000313" key="10">
    <source>
        <dbReference type="Proteomes" id="UP000198500"/>
    </source>
</evidence>
<dbReference type="CDD" id="cd14332">
    <property type="entry name" value="UBA_RuvA_C"/>
    <property type="match status" value="1"/>
</dbReference>
<keyword evidence="5 6" id="KW-0234">DNA repair</keyword>
<keyword evidence="9" id="KW-0378">Hydrolase</keyword>
<protein>
    <recommendedName>
        <fullName evidence="6">Holliday junction branch migration complex subunit RuvA</fullName>
    </recommendedName>
</protein>
<evidence type="ECO:0000313" key="9">
    <source>
        <dbReference type="EMBL" id="SDX44216.1"/>
    </source>
</evidence>
<dbReference type="OrthoDB" id="5293449at2"/>
<comment type="domain">
    <text evidence="6">Has three domains with a flexible linker between the domains II and III and assumes an 'L' shape. Domain III is highly mobile and contacts RuvB.</text>
</comment>
<dbReference type="NCBIfam" id="TIGR00084">
    <property type="entry name" value="ruvA"/>
    <property type="match status" value="1"/>
</dbReference>